<dbReference type="EMBL" id="JBIGHW010000005">
    <property type="protein sequence ID" value="MFG6441459.1"/>
    <property type="molecule type" value="Genomic_DNA"/>
</dbReference>
<feature type="repeat" description="ANK" evidence="1">
    <location>
        <begin position="84"/>
        <end position="105"/>
    </location>
</feature>
<feature type="signal peptide" evidence="2">
    <location>
        <begin position="1"/>
        <end position="24"/>
    </location>
</feature>
<proteinExistence type="predicted"/>
<gene>
    <name evidence="3" type="ORF">ACG0Z3_12300</name>
</gene>
<comment type="caution">
    <text evidence="3">The sequence shown here is derived from an EMBL/GenBank/DDBJ whole genome shotgun (WGS) entry which is preliminary data.</text>
</comment>
<accession>A0ABW7FJG8</accession>
<protein>
    <recommendedName>
        <fullName evidence="5">Ankyrin repeat domain-containing protein</fullName>
    </recommendedName>
</protein>
<dbReference type="InterPro" id="IPR036770">
    <property type="entry name" value="Ankyrin_rpt-contain_sf"/>
</dbReference>
<dbReference type="Proteomes" id="UP001606301">
    <property type="component" value="Unassembled WGS sequence"/>
</dbReference>
<reference evidence="3 4" key="1">
    <citation type="submission" date="2024-08" db="EMBL/GenBank/DDBJ databases">
        <authorList>
            <person name="Lu H."/>
        </authorList>
    </citation>
    <scope>NUCLEOTIDE SEQUENCE [LARGE SCALE GENOMIC DNA]</scope>
    <source>
        <strain evidence="3 4">LKC17W</strain>
    </source>
</reference>
<dbReference type="PROSITE" id="PS50297">
    <property type="entry name" value="ANK_REP_REGION"/>
    <property type="match status" value="1"/>
</dbReference>
<feature type="chain" id="PRO_5047384931" description="Ankyrin repeat domain-containing protein" evidence="2">
    <location>
        <begin position="25"/>
        <end position="354"/>
    </location>
</feature>
<dbReference type="PROSITE" id="PS50088">
    <property type="entry name" value="ANK_REPEAT"/>
    <property type="match status" value="1"/>
</dbReference>
<keyword evidence="4" id="KW-1185">Reference proteome</keyword>
<dbReference type="SUPFAM" id="SSF48403">
    <property type="entry name" value="Ankyrin repeat"/>
    <property type="match status" value="1"/>
</dbReference>
<evidence type="ECO:0000313" key="4">
    <source>
        <dbReference type="Proteomes" id="UP001606301"/>
    </source>
</evidence>
<keyword evidence="2" id="KW-0732">Signal</keyword>
<evidence type="ECO:0000256" key="2">
    <source>
        <dbReference type="SAM" id="SignalP"/>
    </source>
</evidence>
<dbReference type="RefSeq" id="WP_394397776.1">
    <property type="nucleotide sequence ID" value="NZ_JBIGHW010000005.1"/>
</dbReference>
<name>A0ABW7FJG8_9BURK</name>
<evidence type="ECO:0000313" key="3">
    <source>
        <dbReference type="EMBL" id="MFG6441459.1"/>
    </source>
</evidence>
<organism evidence="3 4">
    <name type="scientific">Pelomonas margarita</name>
    <dbReference type="NCBI Taxonomy" id="3299031"/>
    <lineage>
        <taxon>Bacteria</taxon>
        <taxon>Pseudomonadati</taxon>
        <taxon>Pseudomonadota</taxon>
        <taxon>Betaproteobacteria</taxon>
        <taxon>Burkholderiales</taxon>
        <taxon>Sphaerotilaceae</taxon>
        <taxon>Roseateles</taxon>
    </lineage>
</organism>
<keyword evidence="1" id="KW-0040">ANK repeat</keyword>
<dbReference type="Pfam" id="PF00023">
    <property type="entry name" value="Ank"/>
    <property type="match status" value="1"/>
</dbReference>
<sequence length="354" mass="38285">MPFAFFRAAVLALALLGALPGAHADTPRTPRQLIEQLGLEIRQILEATPSTRTPDDAERAVAEQIGALIQADPHHLSLTENAGRGGTPLMLAASHGYVQVVRALLAAPGVKLTADVADAQGETAWIKASFAQPITLAACQPGTLTRERYVLMPPYVRRMAYLMNTQASAFIETLSALQDAGAEPREDEARRAWLARCPNATPALRESLAGQALMPALVNAAVAQQIAFAKATRETFGELTERPPKDMRFVPLERRARGAAQPSPLLQVHQLHCPRMPKPEMPPGIRWTGHVLFKATIATRAGIIEGADFDVLSSSGAQRGAATDFFRHMVLKALAGYQCVGDFIFEQTFEIKVS</sequence>
<dbReference type="InterPro" id="IPR002110">
    <property type="entry name" value="Ankyrin_rpt"/>
</dbReference>
<evidence type="ECO:0008006" key="5">
    <source>
        <dbReference type="Google" id="ProtNLM"/>
    </source>
</evidence>
<dbReference type="Gene3D" id="1.25.40.20">
    <property type="entry name" value="Ankyrin repeat-containing domain"/>
    <property type="match status" value="1"/>
</dbReference>
<evidence type="ECO:0000256" key="1">
    <source>
        <dbReference type="PROSITE-ProRule" id="PRU00023"/>
    </source>
</evidence>